<reference evidence="3" key="1">
    <citation type="submission" date="2017-06" db="EMBL/GenBank/DDBJ databases">
        <title>Capnocytophaga spp. assemblies.</title>
        <authorList>
            <person name="Gulvik C.A."/>
        </authorList>
    </citation>
    <scope>NUCLEOTIDE SEQUENCE [LARGE SCALE GENOMIC DNA]</scope>
    <source>
        <strain evidence="3">H6253</strain>
    </source>
</reference>
<dbReference type="RefSeq" id="WP_095914556.1">
    <property type="nucleotide sequence ID" value="NZ_CP022384.1"/>
</dbReference>
<organism evidence="2 3">
    <name type="scientific">Capnocytophaga leadbetteri</name>
    <dbReference type="NCBI Taxonomy" id="327575"/>
    <lineage>
        <taxon>Bacteria</taxon>
        <taxon>Pseudomonadati</taxon>
        <taxon>Bacteroidota</taxon>
        <taxon>Flavobacteriia</taxon>
        <taxon>Flavobacteriales</taxon>
        <taxon>Flavobacteriaceae</taxon>
        <taxon>Capnocytophaga</taxon>
    </lineage>
</organism>
<dbReference type="KEGG" id="clk:CGC53_09505"/>
<dbReference type="SUPFAM" id="SSF75005">
    <property type="entry name" value="Arabinanase/levansucrase/invertase"/>
    <property type="match status" value="1"/>
</dbReference>
<dbReference type="EMBL" id="CP022384">
    <property type="protein sequence ID" value="ATA82562.1"/>
    <property type="molecule type" value="Genomic_DNA"/>
</dbReference>
<evidence type="ECO:0000256" key="1">
    <source>
        <dbReference type="SAM" id="SignalP"/>
    </source>
</evidence>
<dbReference type="Proteomes" id="UP000217276">
    <property type="component" value="Chromosome"/>
</dbReference>
<protein>
    <recommendedName>
        <fullName evidence="4">Glycosyl hydrolase family 32</fullName>
    </recommendedName>
</protein>
<feature type="signal peptide" evidence="1">
    <location>
        <begin position="1"/>
        <end position="18"/>
    </location>
</feature>
<proteinExistence type="predicted"/>
<keyword evidence="1" id="KW-0732">Signal</keyword>
<name>A0A250FBQ1_9FLAO</name>
<dbReference type="AlphaFoldDB" id="A0A250FBQ1"/>
<dbReference type="Gene3D" id="2.115.10.20">
    <property type="entry name" value="Glycosyl hydrolase domain, family 43"/>
    <property type="match status" value="1"/>
</dbReference>
<sequence length="563" mass="64107">MKKVYLIFNMVLANTAFGQVLHNGITLPAQWPPRYEEPTERKEMPVPYLQHKPAVIPINTGRQLFVDDFLLSENYLQKVYHTPHFYAQNPVLKADKPWENTKEGYPYAAPFSDGVWYDEADQKFKMWYLAGASQANEAKHGLATCYAESIDGKHWTKPSLDIVPGTNYVDVNNRDAATVWLDRNEKDPAKRWKFFNVEYKVMNNNEYKSDKAQYQFVLKYSSDGIHWTDKGVAHSGSITDRASVFYNPFTHRWVISMRYSVPAVSNRSRAYLEHPNAEDAVSLAHMKSRQINDKYNVFWFTPDDKEKRHPDYPEVAPGIYNFDAIAYESIILGFYSQWQGPENGIAKKAMMPKRNEVQLGYSRDGFHFSRPTHQSFMGVNPTEGAWNYGNMQSVNGVPIIVGDSLYFYSSGRSKNGIWWDAGMSTGLATLRRDGFVSLKADKKEAFATTEKVRFDGEYLFVNAALPKGKLLVEVLDENGTPISGFTKKDCIGLQKIDSTKARIQWKDNATLAALRDKPLRFRFYLTNGDLYAFWVSPWETGESRGYTAGGGKGLSPSGIDLPN</sequence>
<gene>
    <name evidence="2" type="ORF">CGC53_09505</name>
</gene>
<accession>A0A250FBQ1</accession>
<evidence type="ECO:0008006" key="4">
    <source>
        <dbReference type="Google" id="ProtNLM"/>
    </source>
</evidence>
<dbReference type="InterPro" id="IPR023296">
    <property type="entry name" value="Glyco_hydro_beta-prop_sf"/>
</dbReference>
<keyword evidence="3" id="KW-1185">Reference proteome</keyword>
<evidence type="ECO:0000313" key="3">
    <source>
        <dbReference type="Proteomes" id="UP000217276"/>
    </source>
</evidence>
<feature type="chain" id="PRO_5012738587" description="Glycosyl hydrolase family 32" evidence="1">
    <location>
        <begin position="19"/>
        <end position="563"/>
    </location>
</feature>
<evidence type="ECO:0000313" key="2">
    <source>
        <dbReference type="EMBL" id="ATA82562.1"/>
    </source>
</evidence>